<evidence type="ECO:0000313" key="4">
    <source>
        <dbReference type="Proteomes" id="UP000250043"/>
    </source>
</evidence>
<dbReference type="InterPro" id="IPR042432">
    <property type="entry name" value="Coa1_fungi"/>
</dbReference>
<keyword evidence="4" id="KW-1185">Reference proteome</keyword>
<protein>
    <submittedName>
        <fullName evidence="3">DUF1783-domain-containing protein</fullName>
    </submittedName>
</protein>
<keyword evidence="2" id="KW-0472">Membrane</keyword>
<keyword evidence="2" id="KW-0812">Transmembrane</keyword>
<reference evidence="3 4" key="1">
    <citation type="submission" date="2016-07" db="EMBL/GenBank/DDBJ databases">
        <title>Draft genome of the white-rot fungus Obba rivulosa 3A-2.</title>
        <authorList>
            <consortium name="DOE Joint Genome Institute"/>
            <person name="Miettinen O."/>
            <person name="Riley R."/>
            <person name="Acob R."/>
            <person name="Barry K."/>
            <person name="Cullen D."/>
            <person name="De Vries R."/>
            <person name="Hainaut M."/>
            <person name="Hatakka A."/>
            <person name="Henrissat B."/>
            <person name="Hilden K."/>
            <person name="Kuo R."/>
            <person name="Labutti K."/>
            <person name="Lipzen A."/>
            <person name="Makela M.R."/>
            <person name="Sandor L."/>
            <person name="Spatafora J.W."/>
            <person name="Grigoriev I.V."/>
            <person name="Hibbett D.S."/>
        </authorList>
    </citation>
    <scope>NUCLEOTIDE SEQUENCE [LARGE SCALE GENOMIC DNA]</scope>
    <source>
        <strain evidence="3 4">3A-2</strain>
    </source>
</reference>
<dbReference type="PANTHER" id="PTHR28523">
    <property type="entry name" value="CYTOCHROME C OXIDASE ASSEMBLY FACTOR 1"/>
    <property type="match status" value="1"/>
</dbReference>
<dbReference type="GO" id="GO:0005743">
    <property type="term" value="C:mitochondrial inner membrane"/>
    <property type="evidence" value="ECO:0007669"/>
    <property type="project" value="TreeGrafter"/>
</dbReference>
<dbReference type="GO" id="GO:0033617">
    <property type="term" value="P:mitochondrial respiratory chain complex IV assembly"/>
    <property type="evidence" value="ECO:0007669"/>
    <property type="project" value="InterPro"/>
</dbReference>
<dbReference type="AlphaFoldDB" id="A0A8E2DQI0"/>
<gene>
    <name evidence="3" type="ORF">OBBRIDRAFT_254754</name>
</gene>
<organism evidence="3 4">
    <name type="scientific">Obba rivulosa</name>
    <dbReference type="NCBI Taxonomy" id="1052685"/>
    <lineage>
        <taxon>Eukaryota</taxon>
        <taxon>Fungi</taxon>
        <taxon>Dikarya</taxon>
        <taxon>Basidiomycota</taxon>
        <taxon>Agaricomycotina</taxon>
        <taxon>Agaricomycetes</taxon>
        <taxon>Polyporales</taxon>
        <taxon>Gelatoporiaceae</taxon>
        <taxon>Obba</taxon>
    </lineage>
</organism>
<evidence type="ECO:0000313" key="3">
    <source>
        <dbReference type="EMBL" id="OCH93871.1"/>
    </source>
</evidence>
<dbReference type="InterPro" id="IPR014807">
    <property type="entry name" value="Coa1"/>
</dbReference>
<proteinExistence type="predicted"/>
<sequence length="204" mass="22752">MSLSSVYRAPARLHALPRCAPQPRLLPSRPCRRYATATEASPPPPPKESPAVETFSEASKPREYHSRPQPRDLPPLRRTWPTVAVLSLVGVGAWVLFLTYTANQERLSSSVMQRVLASVRASPELRDVLGEAIRPVPEWWLNGDPWVHGEIRLMQGNVDLSFRVKGSKDSGTLYFTSIRKAKGEPFTVLRFRVIADDGTVVNVS</sequence>
<dbReference type="Pfam" id="PF08695">
    <property type="entry name" value="Coa1"/>
    <property type="match status" value="1"/>
</dbReference>
<evidence type="ECO:0000256" key="1">
    <source>
        <dbReference type="SAM" id="MobiDB-lite"/>
    </source>
</evidence>
<keyword evidence="2" id="KW-1133">Transmembrane helix</keyword>
<feature type="region of interest" description="Disordered" evidence="1">
    <location>
        <begin position="19"/>
        <end position="73"/>
    </location>
</feature>
<dbReference type="OrthoDB" id="2100652at2759"/>
<dbReference type="EMBL" id="KV722350">
    <property type="protein sequence ID" value="OCH93871.1"/>
    <property type="molecule type" value="Genomic_DNA"/>
</dbReference>
<dbReference type="Proteomes" id="UP000250043">
    <property type="component" value="Unassembled WGS sequence"/>
</dbReference>
<feature type="compositionally biased region" description="Basic and acidic residues" evidence="1">
    <location>
        <begin position="59"/>
        <end position="70"/>
    </location>
</feature>
<feature type="transmembrane region" description="Helical" evidence="2">
    <location>
        <begin position="80"/>
        <end position="102"/>
    </location>
</feature>
<evidence type="ECO:0000256" key="2">
    <source>
        <dbReference type="SAM" id="Phobius"/>
    </source>
</evidence>
<name>A0A8E2DQI0_9APHY</name>
<accession>A0A8E2DQI0</accession>
<dbReference type="PANTHER" id="PTHR28523:SF1">
    <property type="entry name" value="CYTOCHROME C OXIDASE ASSEMBLY FACTOR 1"/>
    <property type="match status" value="1"/>
</dbReference>